<evidence type="ECO:0000259" key="4">
    <source>
        <dbReference type="PROSITE" id="PS01124"/>
    </source>
</evidence>
<keyword evidence="2" id="KW-0238">DNA-binding</keyword>
<protein>
    <submittedName>
        <fullName evidence="5">Transcriptional regulator, AraC family protein</fullName>
    </submittedName>
</protein>
<reference evidence="5 6" key="1">
    <citation type="submission" date="2006-02" db="EMBL/GenBank/DDBJ databases">
        <authorList>
            <person name="Moran M.A."/>
            <person name="Kjelleberg S."/>
            <person name="Egan S."/>
            <person name="Saunders N."/>
            <person name="Thomas T."/>
            <person name="Ferriera S."/>
            <person name="Johnson J."/>
            <person name="Kravitz S."/>
            <person name="Halpern A."/>
            <person name="Remington K."/>
            <person name="Beeson K."/>
            <person name="Tran B."/>
            <person name="Rogers Y.-H."/>
            <person name="Friedman R."/>
            <person name="Venter J.C."/>
        </authorList>
    </citation>
    <scope>NUCLEOTIDE SEQUENCE [LARGE SCALE GENOMIC DNA]</scope>
    <source>
        <strain evidence="5 6">D2</strain>
    </source>
</reference>
<dbReference type="InterPro" id="IPR018060">
    <property type="entry name" value="HTH_AraC"/>
</dbReference>
<keyword evidence="1" id="KW-0805">Transcription regulation</keyword>
<dbReference type="Proteomes" id="UP000006201">
    <property type="component" value="Unassembled WGS sequence"/>
</dbReference>
<dbReference type="SMART" id="SM00342">
    <property type="entry name" value="HTH_ARAC"/>
    <property type="match status" value="1"/>
</dbReference>
<evidence type="ECO:0000256" key="3">
    <source>
        <dbReference type="ARBA" id="ARBA00023163"/>
    </source>
</evidence>
<dbReference type="PANTHER" id="PTHR46796:SF6">
    <property type="entry name" value="ARAC SUBFAMILY"/>
    <property type="match status" value="1"/>
</dbReference>
<dbReference type="EMBL" id="AAOH01000004">
    <property type="protein sequence ID" value="EAR28402.1"/>
    <property type="molecule type" value="Genomic_DNA"/>
</dbReference>
<proteinExistence type="predicted"/>
<name>A4CAJ4_9GAMM</name>
<dbReference type="PANTHER" id="PTHR46796">
    <property type="entry name" value="HTH-TYPE TRANSCRIPTIONAL ACTIVATOR RHAS-RELATED"/>
    <property type="match status" value="1"/>
</dbReference>
<comment type="caution">
    <text evidence="5">The sequence shown here is derived from an EMBL/GenBank/DDBJ whole genome shotgun (WGS) entry which is preliminary data.</text>
</comment>
<dbReference type="HOGENOM" id="CLU_066193_1_2_6"/>
<dbReference type="PROSITE" id="PS01124">
    <property type="entry name" value="HTH_ARAC_FAMILY_2"/>
    <property type="match status" value="1"/>
</dbReference>
<dbReference type="InterPro" id="IPR009057">
    <property type="entry name" value="Homeodomain-like_sf"/>
</dbReference>
<gene>
    <name evidence="5" type="ORF">PTD2_21342</name>
</gene>
<evidence type="ECO:0000313" key="5">
    <source>
        <dbReference type="EMBL" id="EAR28402.1"/>
    </source>
</evidence>
<dbReference type="RefSeq" id="WP_009840230.1">
    <property type="nucleotide sequence ID" value="NZ_CH959301.1"/>
</dbReference>
<dbReference type="Pfam" id="PF12833">
    <property type="entry name" value="HTH_18"/>
    <property type="match status" value="1"/>
</dbReference>
<dbReference type="GO" id="GO:0043565">
    <property type="term" value="F:sequence-specific DNA binding"/>
    <property type="evidence" value="ECO:0007669"/>
    <property type="project" value="InterPro"/>
</dbReference>
<dbReference type="SUPFAM" id="SSF46689">
    <property type="entry name" value="Homeodomain-like"/>
    <property type="match status" value="1"/>
</dbReference>
<evidence type="ECO:0000256" key="1">
    <source>
        <dbReference type="ARBA" id="ARBA00023015"/>
    </source>
</evidence>
<dbReference type="InterPro" id="IPR018062">
    <property type="entry name" value="HTH_AraC-typ_CS"/>
</dbReference>
<organism evidence="5 6">
    <name type="scientific">Pseudoalteromonas tunicata D2</name>
    <dbReference type="NCBI Taxonomy" id="87626"/>
    <lineage>
        <taxon>Bacteria</taxon>
        <taxon>Pseudomonadati</taxon>
        <taxon>Pseudomonadota</taxon>
        <taxon>Gammaproteobacteria</taxon>
        <taxon>Alteromonadales</taxon>
        <taxon>Pseudoalteromonadaceae</taxon>
        <taxon>Pseudoalteromonas</taxon>
    </lineage>
</organism>
<dbReference type="AlphaFoldDB" id="A4CAJ4"/>
<sequence>MSKILYQGLSHLGFRRFNPRAELIGLVDCFWAIGGIDTTPFCSTEKLYPDGGCSLTFVIEPNHTSAKFECNRRLQVQQFSTCNLTISARFTPGSLFMLFGLSPAQLPEHGVDGTIALTGKTKLSFQRLLDRLPYLGLTSAVAEFELWLIELSLNVAQPFRLQIALVLLGKSEQTVLSVATTLGVSRRTLERQMTLQTGFNPAYFQQCQRIKKARGKLCNPSLQLANIALACGFYDQSHFNHAFRDCVNETPANYRLRKLSQIYNTDSNAAATIFSI</sequence>
<keyword evidence="3" id="KW-0804">Transcription</keyword>
<dbReference type="Gene3D" id="1.10.10.60">
    <property type="entry name" value="Homeodomain-like"/>
    <property type="match status" value="1"/>
</dbReference>
<dbReference type="OrthoDB" id="6592899at2"/>
<evidence type="ECO:0000313" key="6">
    <source>
        <dbReference type="Proteomes" id="UP000006201"/>
    </source>
</evidence>
<dbReference type="eggNOG" id="COG4977">
    <property type="taxonomic scope" value="Bacteria"/>
</dbReference>
<keyword evidence="6" id="KW-1185">Reference proteome</keyword>
<feature type="domain" description="HTH araC/xylS-type" evidence="4">
    <location>
        <begin position="174"/>
        <end position="257"/>
    </location>
</feature>
<dbReference type="STRING" id="87626.PTD2_21342"/>
<evidence type="ECO:0000256" key="2">
    <source>
        <dbReference type="ARBA" id="ARBA00023125"/>
    </source>
</evidence>
<accession>A4CAJ4</accession>
<dbReference type="InterPro" id="IPR050204">
    <property type="entry name" value="AraC_XylS_family_regulators"/>
</dbReference>
<dbReference type="PROSITE" id="PS00041">
    <property type="entry name" value="HTH_ARAC_FAMILY_1"/>
    <property type="match status" value="1"/>
</dbReference>
<dbReference type="GO" id="GO:0003700">
    <property type="term" value="F:DNA-binding transcription factor activity"/>
    <property type="evidence" value="ECO:0007669"/>
    <property type="project" value="InterPro"/>
</dbReference>